<proteinExistence type="predicted"/>
<dbReference type="KEGG" id="tzo:THMIRHAT_03700"/>
<dbReference type="InterPro" id="IPR005467">
    <property type="entry name" value="His_kinase_dom"/>
</dbReference>
<dbReference type="InterPro" id="IPR001610">
    <property type="entry name" value="PAC"/>
</dbReference>
<keyword evidence="12" id="KW-1133">Transmembrane helix</keyword>
<evidence type="ECO:0000256" key="1">
    <source>
        <dbReference type="ARBA" id="ARBA00000085"/>
    </source>
</evidence>
<dbReference type="CDD" id="cd00130">
    <property type="entry name" value="PAS"/>
    <property type="match status" value="1"/>
</dbReference>
<feature type="transmembrane region" description="Helical" evidence="12">
    <location>
        <begin position="69"/>
        <end position="88"/>
    </location>
</feature>
<evidence type="ECO:0000256" key="12">
    <source>
        <dbReference type="SAM" id="Phobius"/>
    </source>
</evidence>
<evidence type="ECO:0000256" key="10">
    <source>
        <dbReference type="ARBA" id="ARBA00068150"/>
    </source>
</evidence>
<evidence type="ECO:0000256" key="9">
    <source>
        <dbReference type="ARBA" id="ARBA00064003"/>
    </source>
</evidence>
<dbReference type="Proteomes" id="UP000501466">
    <property type="component" value="Chromosome"/>
</dbReference>
<dbReference type="FunFam" id="3.30.565.10:FF:000010">
    <property type="entry name" value="Sensor histidine kinase RcsC"/>
    <property type="match status" value="1"/>
</dbReference>
<dbReference type="PANTHER" id="PTHR45339:SF1">
    <property type="entry name" value="HYBRID SIGNAL TRANSDUCTION HISTIDINE KINASE J"/>
    <property type="match status" value="1"/>
</dbReference>
<dbReference type="AlphaFoldDB" id="A0A6F8PKN6"/>
<dbReference type="InterPro" id="IPR011006">
    <property type="entry name" value="CheY-like_superfamily"/>
</dbReference>
<keyword evidence="3 11" id="KW-0597">Phosphoprotein</keyword>
<dbReference type="SUPFAM" id="SSF47384">
    <property type="entry name" value="Homodimeric domain of signal transducing histidine kinase"/>
    <property type="match status" value="1"/>
</dbReference>
<dbReference type="InterPro" id="IPR000700">
    <property type="entry name" value="PAS-assoc_C"/>
</dbReference>
<evidence type="ECO:0000256" key="7">
    <source>
        <dbReference type="ARBA" id="ARBA00022840"/>
    </source>
</evidence>
<dbReference type="SUPFAM" id="SSF55874">
    <property type="entry name" value="ATPase domain of HSP90 chaperone/DNA topoisomerase II/histidine kinase"/>
    <property type="match status" value="1"/>
</dbReference>
<dbReference type="PROSITE" id="PS50113">
    <property type="entry name" value="PAC"/>
    <property type="match status" value="1"/>
</dbReference>
<dbReference type="InterPro" id="IPR000014">
    <property type="entry name" value="PAS"/>
</dbReference>
<comment type="subunit">
    <text evidence="9">At low DSF concentrations, interacts with RpfF.</text>
</comment>
<dbReference type="PROSITE" id="PS50109">
    <property type="entry name" value="HIS_KIN"/>
    <property type="match status" value="1"/>
</dbReference>
<dbReference type="FunFam" id="1.10.287.130:FF:000002">
    <property type="entry name" value="Two-component osmosensing histidine kinase"/>
    <property type="match status" value="1"/>
</dbReference>
<dbReference type="Pfam" id="PF00072">
    <property type="entry name" value="Response_reg"/>
    <property type="match status" value="1"/>
</dbReference>
<dbReference type="CDD" id="cd17546">
    <property type="entry name" value="REC_hyHK_CKI1_RcsC-like"/>
    <property type="match status" value="1"/>
</dbReference>
<dbReference type="NCBIfam" id="TIGR00229">
    <property type="entry name" value="sensory_box"/>
    <property type="match status" value="1"/>
</dbReference>
<gene>
    <name evidence="17" type="ORF">THMIRHAT_03700</name>
</gene>
<keyword evidence="6" id="KW-0418">Kinase</keyword>
<keyword evidence="4" id="KW-0808">Transferase</keyword>
<keyword evidence="18" id="KW-1185">Reference proteome</keyword>
<keyword evidence="5" id="KW-0547">Nucleotide-binding</keyword>
<dbReference type="Pfam" id="PF02518">
    <property type="entry name" value="HATPase_c"/>
    <property type="match status" value="1"/>
</dbReference>
<dbReference type="Gene3D" id="1.10.287.130">
    <property type="match status" value="1"/>
</dbReference>
<dbReference type="InterPro" id="IPR036890">
    <property type="entry name" value="HATPase_C_sf"/>
</dbReference>
<dbReference type="InterPro" id="IPR035965">
    <property type="entry name" value="PAS-like_dom_sf"/>
</dbReference>
<dbReference type="Gene3D" id="3.30.450.20">
    <property type="entry name" value="PAS domain"/>
    <property type="match status" value="1"/>
</dbReference>
<dbReference type="PROSITE" id="PS50110">
    <property type="entry name" value="RESPONSE_REGULATORY"/>
    <property type="match status" value="1"/>
</dbReference>
<dbReference type="SMART" id="SM00387">
    <property type="entry name" value="HATPase_c"/>
    <property type="match status" value="1"/>
</dbReference>
<dbReference type="EMBL" id="AP021888">
    <property type="protein sequence ID" value="BBP42624.1"/>
    <property type="molecule type" value="Genomic_DNA"/>
</dbReference>
<dbReference type="RefSeq" id="WP_173290214.1">
    <property type="nucleotide sequence ID" value="NZ_AP021888.1"/>
</dbReference>
<reference evidence="18" key="1">
    <citation type="submission" date="2019-11" db="EMBL/GenBank/DDBJ databases">
        <title>Isolation and characterization of two novel species in the genus Thiomicrorhabdus.</title>
        <authorList>
            <person name="Mochizuki J."/>
            <person name="Kojima H."/>
            <person name="Fukui M."/>
        </authorList>
    </citation>
    <scope>NUCLEOTIDE SEQUENCE [LARGE SCALE GENOMIC DNA]</scope>
    <source>
        <strain evidence="18">AkT22</strain>
    </source>
</reference>
<evidence type="ECO:0000259" key="16">
    <source>
        <dbReference type="PROSITE" id="PS50113"/>
    </source>
</evidence>
<evidence type="ECO:0000256" key="11">
    <source>
        <dbReference type="PROSITE-ProRule" id="PRU00169"/>
    </source>
</evidence>
<dbReference type="SMART" id="SM00086">
    <property type="entry name" value="PAC"/>
    <property type="match status" value="1"/>
</dbReference>
<dbReference type="SMART" id="SM00448">
    <property type="entry name" value="REC"/>
    <property type="match status" value="1"/>
</dbReference>
<dbReference type="SUPFAM" id="SSF52172">
    <property type="entry name" value="CheY-like"/>
    <property type="match status" value="1"/>
</dbReference>
<dbReference type="Pfam" id="PF00512">
    <property type="entry name" value="HisKA"/>
    <property type="match status" value="1"/>
</dbReference>
<dbReference type="SMART" id="SM00388">
    <property type="entry name" value="HisKA"/>
    <property type="match status" value="1"/>
</dbReference>
<dbReference type="PANTHER" id="PTHR45339">
    <property type="entry name" value="HYBRID SIGNAL TRANSDUCTION HISTIDINE KINASE J"/>
    <property type="match status" value="1"/>
</dbReference>
<evidence type="ECO:0000256" key="5">
    <source>
        <dbReference type="ARBA" id="ARBA00022741"/>
    </source>
</evidence>
<dbReference type="Pfam" id="PF08447">
    <property type="entry name" value="PAS_3"/>
    <property type="match status" value="1"/>
</dbReference>
<comment type="catalytic activity">
    <reaction evidence="1">
        <text>ATP + protein L-histidine = ADP + protein N-phospho-L-histidine.</text>
        <dbReference type="EC" id="2.7.13.3"/>
    </reaction>
</comment>
<feature type="domain" description="PAC" evidence="16">
    <location>
        <begin position="174"/>
        <end position="228"/>
    </location>
</feature>
<evidence type="ECO:0000259" key="15">
    <source>
        <dbReference type="PROSITE" id="PS50112"/>
    </source>
</evidence>
<sequence>MAKTSDKNALLTDFDYWESSFGSLQNLIELPKVRQARRRVNWLYFSAFFLGALTLALFVAGNALDSKVFFYFALFSGVVAFLVFWLAYHQSQQQMQVIEEVLRVAQCQQKALDNHAIVSMTNLQGRIVYANSRFIETSGYTKEELVGQTHSIINSGLHDKAFFATLWQTIGKGETWRGVVRNKAKNGTYYWVNSMVMPIFDLNGNKTHYISIRTEITRQKEVEEALGQALLDAQAASRTKSEFLANMSHEIRTPMNGVFGMLQLIREEPLSDKAKDFVDTAMASATSLLRIINDILDVSKIEAGKLTLEMRAFEWSLFVKRVLHPLQLQANAKGLNFTFDIDPCISPTLFGDETRLGQVLTNLVSNAVKFTEQGDVALTFKCLEHKDSDLILQVSVKDSGIGITPEQKALIFDAFSQADATITRKFGGTGLGLSITRSLVEMMGGSLWVESEYGKGSTFFFTTKLGIPKEHHLDSAALETEYEFSLSGVKILLVEDNVINQKIAVALLKRLNIGQIDVADDGLRGIETYQKAAESDQPYDLVLMDMQMPNMDGLEATQVIRSLEAERGWSSKPIIAITANVGEEDRQKCESVGMNGFVGKPFKKDDLYLEIARLLVIK</sequence>
<dbReference type="InterPro" id="IPR003594">
    <property type="entry name" value="HATPase_dom"/>
</dbReference>
<keyword evidence="12" id="KW-0812">Transmembrane</keyword>
<keyword evidence="12" id="KW-0472">Membrane</keyword>
<accession>A0A6F8PKN6</accession>
<dbReference type="InterPro" id="IPR001789">
    <property type="entry name" value="Sig_transdc_resp-reg_receiver"/>
</dbReference>
<dbReference type="SUPFAM" id="SSF55785">
    <property type="entry name" value="PYP-like sensor domain (PAS domain)"/>
    <property type="match status" value="1"/>
</dbReference>
<dbReference type="Gene3D" id="3.40.50.2300">
    <property type="match status" value="1"/>
</dbReference>
<name>A0A6F8PKN6_9GAMM</name>
<keyword evidence="7" id="KW-0067">ATP-binding</keyword>
<dbReference type="GO" id="GO:0000155">
    <property type="term" value="F:phosphorelay sensor kinase activity"/>
    <property type="evidence" value="ECO:0007669"/>
    <property type="project" value="InterPro"/>
</dbReference>
<dbReference type="GO" id="GO:0005524">
    <property type="term" value="F:ATP binding"/>
    <property type="evidence" value="ECO:0007669"/>
    <property type="project" value="UniProtKB-KW"/>
</dbReference>
<feature type="modified residue" description="4-aspartylphosphate" evidence="11">
    <location>
        <position position="545"/>
    </location>
</feature>
<evidence type="ECO:0000256" key="4">
    <source>
        <dbReference type="ARBA" id="ARBA00022679"/>
    </source>
</evidence>
<evidence type="ECO:0000256" key="3">
    <source>
        <dbReference type="ARBA" id="ARBA00022553"/>
    </source>
</evidence>
<feature type="domain" description="PAS" evidence="15">
    <location>
        <begin position="118"/>
        <end position="149"/>
    </location>
</feature>
<dbReference type="CDD" id="cd00082">
    <property type="entry name" value="HisKA"/>
    <property type="match status" value="1"/>
</dbReference>
<feature type="domain" description="Histidine kinase" evidence="13">
    <location>
        <begin position="246"/>
        <end position="467"/>
    </location>
</feature>
<evidence type="ECO:0000256" key="6">
    <source>
        <dbReference type="ARBA" id="ARBA00022777"/>
    </source>
</evidence>
<protein>
    <recommendedName>
        <fullName evidence="10">Sensory/regulatory protein RpfC</fullName>
        <ecNumber evidence="2">2.7.13.3</ecNumber>
    </recommendedName>
</protein>
<feature type="transmembrane region" description="Helical" evidence="12">
    <location>
        <begin position="42"/>
        <end position="63"/>
    </location>
</feature>
<dbReference type="EC" id="2.7.13.3" evidence="2"/>
<keyword evidence="8" id="KW-0902">Two-component regulatory system</keyword>
<feature type="domain" description="Response regulatory" evidence="14">
    <location>
        <begin position="490"/>
        <end position="615"/>
    </location>
</feature>
<evidence type="ECO:0000313" key="17">
    <source>
        <dbReference type="EMBL" id="BBP42624.1"/>
    </source>
</evidence>
<dbReference type="PRINTS" id="PR00344">
    <property type="entry name" value="BCTRLSENSOR"/>
</dbReference>
<evidence type="ECO:0000259" key="13">
    <source>
        <dbReference type="PROSITE" id="PS50109"/>
    </source>
</evidence>
<evidence type="ECO:0000313" key="18">
    <source>
        <dbReference type="Proteomes" id="UP000501466"/>
    </source>
</evidence>
<dbReference type="InterPro" id="IPR013655">
    <property type="entry name" value="PAS_fold_3"/>
</dbReference>
<dbReference type="Gene3D" id="3.30.565.10">
    <property type="entry name" value="Histidine kinase-like ATPase, C-terminal domain"/>
    <property type="match status" value="1"/>
</dbReference>
<dbReference type="CDD" id="cd16922">
    <property type="entry name" value="HATPase_EvgS-ArcB-TorS-like"/>
    <property type="match status" value="1"/>
</dbReference>
<evidence type="ECO:0000259" key="14">
    <source>
        <dbReference type="PROSITE" id="PS50110"/>
    </source>
</evidence>
<organism evidence="17 18">
    <name type="scientific">Thiosulfativibrio zosterae</name>
    <dbReference type="NCBI Taxonomy" id="2675053"/>
    <lineage>
        <taxon>Bacteria</taxon>
        <taxon>Pseudomonadati</taxon>
        <taxon>Pseudomonadota</taxon>
        <taxon>Gammaproteobacteria</taxon>
        <taxon>Thiotrichales</taxon>
        <taxon>Piscirickettsiaceae</taxon>
        <taxon>Thiosulfativibrio</taxon>
    </lineage>
</organism>
<dbReference type="InterPro" id="IPR004358">
    <property type="entry name" value="Sig_transdc_His_kin-like_C"/>
</dbReference>
<evidence type="ECO:0000256" key="2">
    <source>
        <dbReference type="ARBA" id="ARBA00012438"/>
    </source>
</evidence>
<evidence type="ECO:0000256" key="8">
    <source>
        <dbReference type="ARBA" id="ARBA00023012"/>
    </source>
</evidence>
<dbReference type="InterPro" id="IPR003661">
    <property type="entry name" value="HisK_dim/P_dom"/>
</dbReference>
<dbReference type="PROSITE" id="PS50112">
    <property type="entry name" value="PAS"/>
    <property type="match status" value="1"/>
</dbReference>
<dbReference type="InterPro" id="IPR036097">
    <property type="entry name" value="HisK_dim/P_sf"/>
</dbReference>